<dbReference type="AlphaFoldDB" id="A0A930UXE9"/>
<dbReference type="EMBL" id="JADION010000059">
    <property type="protein sequence ID" value="MBF4103155.1"/>
    <property type="molecule type" value="Genomic_DNA"/>
</dbReference>
<accession>A0A930UXE9</accession>
<reference evidence="1" key="1">
    <citation type="submission" date="2020-11" db="EMBL/GenBank/DDBJ databases">
        <title>Gallibacterium anatis 1637, full genome, WGS.</title>
        <authorList>
            <person name="Laishevtcev A.I."/>
            <person name="Yakimova E.A."/>
            <person name="Petkovich D."/>
            <person name="Stepanova T.V."/>
            <person name="Kalendr R.S."/>
            <person name="Rubalsky E.O."/>
            <person name="Zulkarneev E.R."/>
            <person name="Aleshkin A.V."/>
        </authorList>
    </citation>
    <scope>NUCLEOTIDE SEQUENCE</scope>
    <source>
        <strain evidence="1">1637</strain>
    </source>
</reference>
<comment type="caution">
    <text evidence="1">The sequence shown here is derived from an EMBL/GenBank/DDBJ whole genome shotgun (WGS) entry which is preliminary data.</text>
</comment>
<organism evidence="1">
    <name type="scientific">Gallibacterium anatis</name>
    <dbReference type="NCBI Taxonomy" id="750"/>
    <lineage>
        <taxon>Bacteria</taxon>
        <taxon>Pseudomonadati</taxon>
        <taxon>Pseudomonadota</taxon>
        <taxon>Gammaproteobacteria</taxon>
        <taxon>Pasteurellales</taxon>
        <taxon>Pasteurellaceae</taxon>
        <taxon>Gallibacterium</taxon>
    </lineage>
</organism>
<proteinExistence type="predicted"/>
<sequence length="73" mass="8268">MSQGRSRVYFSLEVAEIEASGSSVNRNKFQNHRFGWQQIIIRLKIKYLESVMRNVCAGAFSAVSGISVHITTY</sequence>
<protein>
    <submittedName>
        <fullName evidence="1">Uncharacterized protein</fullName>
    </submittedName>
</protein>
<name>A0A930UXE9_9PAST</name>
<evidence type="ECO:0000313" key="1">
    <source>
        <dbReference type="EMBL" id="MBF4103155.1"/>
    </source>
</evidence>
<gene>
    <name evidence="1" type="ORF">INT80_15255</name>
</gene>